<name>A0A8H4ZT41_9HYPO</name>
<dbReference type="Proteomes" id="UP000573603">
    <property type="component" value="Unassembled WGS sequence"/>
</dbReference>
<proteinExistence type="predicted"/>
<protein>
    <submittedName>
        <fullName evidence="1">Uncharacterized protein</fullName>
    </submittedName>
</protein>
<dbReference type="AlphaFoldDB" id="A0A8H4ZT41"/>
<organism evidence="1 2">
    <name type="scientific">Fusarium anthophilum</name>
    <dbReference type="NCBI Taxonomy" id="48485"/>
    <lineage>
        <taxon>Eukaryota</taxon>
        <taxon>Fungi</taxon>
        <taxon>Dikarya</taxon>
        <taxon>Ascomycota</taxon>
        <taxon>Pezizomycotina</taxon>
        <taxon>Sordariomycetes</taxon>
        <taxon>Hypocreomycetidae</taxon>
        <taxon>Hypocreales</taxon>
        <taxon>Nectriaceae</taxon>
        <taxon>Fusarium</taxon>
        <taxon>Fusarium fujikuroi species complex</taxon>
    </lineage>
</organism>
<evidence type="ECO:0000313" key="1">
    <source>
        <dbReference type="EMBL" id="KAF5251965.1"/>
    </source>
</evidence>
<evidence type="ECO:0000313" key="2">
    <source>
        <dbReference type="Proteomes" id="UP000573603"/>
    </source>
</evidence>
<accession>A0A8H4ZT41</accession>
<dbReference type="EMBL" id="JABEVY010000062">
    <property type="protein sequence ID" value="KAF5251965.1"/>
    <property type="molecule type" value="Genomic_DNA"/>
</dbReference>
<reference evidence="1 2" key="1">
    <citation type="journal article" date="2020" name="BMC Genomics">
        <title>Correction to: Identification and distribution of gene clusters required for synthesis of sphingolipid metabolism inhibitors in diverse species of the filamentous fungus Fusarium.</title>
        <authorList>
            <person name="Kim H.S."/>
            <person name="Lohmar J.M."/>
            <person name="Busman M."/>
            <person name="Brown D.W."/>
            <person name="Naumann T.A."/>
            <person name="Divon H.H."/>
            <person name="Lysoe E."/>
            <person name="Uhlig S."/>
            <person name="Proctor R.H."/>
        </authorList>
    </citation>
    <scope>NUCLEOTIDE SEQUENCE [LARGE SCALE GENOMIC DNA]</scope>
    <source>
        <strain evidence="1 2">NRRL 25214</strain>
    </source>
</reference>
<sequence length="317" mass="35538">MATPPLSDERFAEIKNALGDPFAGRRPLLANFFKCRKADRIYPVPPSVFMRNLEIETNKDKSLTKFLDKASMGDKKSRRLSPKAWLEQLTTVDFSDPFAITDHQLNLTFYLQGRFDLITDGNMDTFAVVPYVGALFTEEVSRHDSSSQAIFEDLDPHPSLVSLQIGESPRTHPIFETPTGIVPSASGQPLPSLVLPVGQLQKKSSTKISKIFLGTDYVLVIDALAAEHPVWLIYDRNPLDDFNERERVDPDEQPLVFNGLEKNFDAVQIFPSIQVWIDSYEDLDPEVFQDAMKKTGIIGPVKAAELTLSDAANLFHN</sequence>
<comment type="caution">
    <text evidence="1">The sequence shown here is derived from an EMBL/GenBank/DDBJ whole genome shotgun (WGS) entry which is preliminary data.</text>
</comment>
<gene>
    <name evidence="1" type="ORF">FANTH_2918</name>
</gene>
<keyword evidence="2" id="KW-1185">Reference proteome</keyword>